<evidence type="ECO:0000256" key="4">
    <source>
        <dbReference type="ARBA" id="ARBA00022723"/>
    </source>
</evidence>
<evidence type="ECO:0000313" key="13">
    <source>
        <dbReference type="Proteomes" id="UP000031549"/>
    </source>
</evidence>
<dbReference type="PANTHER" id="PTHR30405:SF25">
    <property type="entry name" value="RNA-GUIDED DNA ENDONUCLEASE INSQ-RELATED"/>
    <property type="match status" value="1"/>
</dbReference>
<dbReference type="GO" id="GO:0006310">
    <property type="term" value="P:DNA recombination"/>
    <property type="evidence" value="ECO:0007669"/>
    <property type="project" value="UniProtKB-KW"/>
</dbReference>
<comment type="similarity">
    <text evidence="1">In the C-terminal section; belongs to the transposase 35 family.</text>
</comment>
<name>A0A846H173_9CYAN</name>
<evidence type="ECO:0000256" key="8">
    <source>
        <dbReference type="SAM" id="MobiDB-lite"/>
    </source>
</evidence>
<keyword evidence="4" id="KW-0479">Metal-binding</keyword>
<feature type="compositionally biased region" description="Basic residues" evidence="8">
    <location>
        <begin position="201"/>
        <end position="229"/>
    </location>
</feature>
<dbReference type="NCBIfam" id="TIGR01766">
    <property type="entry name" value="IS200/IS605 family accessory protein TnpB-like domain"/>
    <property type="match status" value="1"/>
</dbReference>
<keyword evidence="7" id="KW-0233">DNA recombination</keyword>
<keyword evidence="6" id="KW-0238">DNA-binding</keyword>
<dbReference type="InterPro" id="IPR051399">
    <property type="entry name" value="RNA-guided_DNA_endo/Transpos"/>
</dbReference>
<sequence>MKNVVKVRIYPTTEQKETLSKAFGCARWYWNNSLNATNELYKETGKGLSQIGMNSRLPALKKEYEWLGETYSQVLQSVSLNLSRAFINFFEGRASFPKFKSKHDKQSIQYPQKVQIVDGHHLKFPGKLGVVSASIHRTFDGKIKTVTVSMNHAGKYYASLLFDDELPDTEISSNGKAVGIDVGLTHFAITSDGSKFDNPKHLKKRTKNLKRKQQKLSRKQKGSNRRKKARRIVARVHERIANSRKDFQHKLSRKLVNENQVIVVENLAVKNMVKNHTLAKAISDCGWSEFTRQLKYKAERDGKTYLEIGRFFPSSKTCHVCLNQVGSLSLEVRSWTCSNCQTKHDRDVNAAINIRDEGLRILALGTSATANGRNVRPKAGRKSSVSKAVPVEVGSPIRHAVG</sequence>
<dbReference type="NCBIfam" id="NF040570">
    <property type="entry name" value="guided_TnpB"/>
    <property type="match status" value="1"/>
</dbReference>
<gene>
    <name evidence="12" type="primary">tnpB</name>
    <name evidence="12" type="ORF">PI95_001120</name>
</gene>
<dbReference type="Pfam" id="PF01385">
    <property type="entry name" value="OrfB_IS605"/>
    <property type="match status" value="1"/>
</dbReference>
<dbReference type="GO" id="GO:0032196">
    <property type="term" value="P:transposition"/>
    <property type="evidence" value="ECO:0007669"/>
    <property type="project" value="UniProtKB-KW"/>
</dbReference>
<evidence type="ECO:0000256" key="7">
    <source>
        <dbReference type="ARBA" id="ARBA00023172"/>
    </source>
</evidence>
<evidence type="ECO:0000256" key="3">
    <source>
        <dbReference type="ARBA" id="ARBA00022578"/>
    </source>
</evidence>
<accession>A0A846H173</accession>
<feature type="region of interest" description="Disordered" evidence="8">
    <location>
        <begin position="195"/>
        <end position="229"/>
    </location>
</feature>
<keyword evidence="3" id="KW-0815">Transposition</keyword>
<dbReference type="GO" id="GO:0003677">
    <property type="term" value="F:DNA binding"/>
    <property type="evidence" value="ECO:0007669"/>
    <property type="project" value="UniProtKB-KW"/>
</dbReference>
<dbReference type="EMBL" id="JTCM02000002">
    <property type="protein sequence ID" value="NEU71215.1"/>
    <property type="molecule type" value="Genomic_DNA"/>
</dbReference>
<dbReference type="InterPro" id="IPR001959">
    <property type="entry name" value="Transposase"/>
</dbReference>
<protein>
    <submittedName>
        <fullName evidence="12">IS200/IS605 family element transposase accessory protein TnpB</fullName>
    </submittedName>
</protein>
<dbReference type="GO" id="GO:0046872">
    <property type="term" value="F:metal ion binding"/>
    <property type="evidence" value="ECO:0007669"/>
    <property type="project" value="UniProtKB-KW"/>
</dbReference>
<dbReference type="PANTHER" id="PTHR30405">
    <property type="entry name" value="TRANSPOSASE"/>
    <property type="match status" value="1"/>
</dbReference>
<evidence type="ECO:0000256" key="6">
    <source>
        <dbReference type="ARBA" id="ARBA00023125"/>
    </source>
</evidence>
<dbReference type="AlphaFoldDB" id="A0A846H173"/>
<keyword evidence="13" id="KW-1185">Reference proteome</keyword>
<dbReference type="InterPro" id="IPR021027">
    <property type="entry name" value="Transposase_put_HTH"/>
</dbReference>
<dbReference type="Pfam" id="PF07282">
    <property type="entry name" value="Cas12f1-like_TNB"/>
    <property type="match status" value="1"/>
</dbReference>
<dbReference type="Proteomes" id="UP000031549">
    <property type="component" value="Unassembled WGS sequence"/>
</dbReference>
<dbReference type="Pfam" id="PF12323">
    <property type="entry name" value="HTH_OrfB_IS605"/>
    <property type="match status" value="1"/>
</dbReference>
<comment type="similarity">
    <text evidence="2">In the N-terminal section; belongs to the transposase 2 family.</text>
</comment>
<evidence type="ECO:0000313" key="12">
    <source>
        <dbReference type="EMBL" id="NEU71215.1"/>
    </source>
</evidence>
<evidence type="ECO:0000259" key="10">
    <source>
        <dbReference type="Pfam" id="PF07282"/>
    </source>
</evidence>
<dbReference type="InterPro" id="IPR010095">
    <property type="entry name" value="Cas12f1-like_TNB"/>
</dbReference>
<evidence type="ECO:0000256" key="1">
    <source>
        <dbReference type="ARBA" id="ARBA00008761"/>
    </source>
</evidence>
<evidence type="ECO:0000256" key="5">
    <source>
        <dbReference type="ARBA" id="ARBA00022833"/>
    </source>
</evidence>
<feature type="domain" description="Transposase putative helix-turn-helix" evidence="11">
    <location>
        <begin position="1"/>
        <end position="46"/>
    </location>
</feature>
<organism evidence="12 13">
    <name type="scientific">Hassallia byssoidea VB512170</name>
    <dbReference type="NCBI Taxonomy" id="1304833"/>
    <lineage>
        <taxon>Bacteria</taxon>
        <taxon>Bacillati</taxon>
        <taxon>Cyanobacteriota</taxon>
        <taxon>Cyanophyceae</taxon>
        <taxon>Nostocales</taxon>
        <taxon>Tolypothrichaceae</taxon>
        <taxon>Hassallia</taxon>
    </lineage>
</organism>
<reference evidence="12 13" key="1">
    <citation type="journal article" date="2015" name="Genome Announc.">
        <title>Draft Genome Sequence of Cyanobacterium Hassallia byssoidea Strain VB512170, Isolated from Monuments in India.</title>
        <authorList>
            <person name="Singh D."/>
            <person name="Chandrababunaidu M.M."/>
            <person name="Panda A."/>
            <person name="Sen D."/>
            <person name="Bhattacharyya S."/>
            <person name="Adhikary S.P."/>
            <person name="Tripathy S."/>
        </authorList>
    </citation>
    <scope>NUCLEOTIDE SEQUENCE [LARGE SCALE GENOMIC DNA]</scope>
    <source>
        <strain evidence="12 13">VB512170</strain>
    </source>
</reference>
<keyword evidence="5" id="KW-0862">Zinc</keyword>
<evidence type="ECO:0000256" key="2">
    <source>
        <dbReference type="ARBA" id="ARBA00011044"/>
    </source>
</evidence>
<evidence type="ECO:0000259" key="9">
    <source>
        <dbReference type="Pfam" id="PF01385"/>
    </source>
</evidence>
<feature type="domain" description="Cas12f1-like TNB" evidence="10">
    <location>
        <begin position="287"/>
        <end position="354"/>
    </location>
</feature>
<evidence type="ECO:0000259" key="11">
    <source>
        <dbReference type="Pfam" id="PF12323"/>
    </source>
</evidence>
<dbReference type="RefSeq" id="WP_039748801.1">
    <property type="nucleotide sequence ID" value="NZ_JTCM02000002.1"/>
</dbReference>
<feature type="domain" description="Probable transposase IS891/IS1136/IS1341" evidence="9">
    <location>
        <begin position="169"/>
        <end position="275"/>
    </location>
</feature>
<proteinExistence type="inferred from homology"/>
<comment type="caution">
    <text evidence="12">The sequence shown here is derived from an EMBL/GenBank/DDBJ whole genome shotgun (WGS) entry which is preliminary data.</text>
</comment>